<keyword evidence="1" id="KW-0472">Membrane</keyword>
<evidence type="ECO:0000256" key="1">
    <source>
        <dbReference type="SAM" id="Phobius"/>
    </source>
</evidence>
<feature type="transmembrane region" description="Helical" evidence="1">
    <location>
        <begin position="51"/>
        <end position="84"/>
    </location>
</feature>
<dbReference type="AlphaFoldDB" id="A0A1A2WAN6"/>
<dbReference type="EMBL" id="LZJY01000026">
    <property type="protein sequence ID" value="OBI09961.1"/>
    <property type="molecule type" value="Genomic_DNA"/>
</dbReference>
<accession>A0A1A2WAN6</accession>
<dbReference type="Proteomes" id="UP000092207">
    <property type="component" value="Unassembled WGS sequence"/>
</dbReference>
<sequence length="168" mass="16316">MCCRTAAGGCGDGSVASGDAGTVPRLWAPVFSAAFGLLMVGLAADGSHGPAVAAGVAALIAVVGGAVFRPAATLAVLLSVATIALNDPPPVFVALSGLCAAAYLVCRHAAGPGAGAVLGSWPTVVGAVGFTFAGLVATLFPLQLPWLPLAAPLAALAVYVLAVRPFLN</sequence>
<name>A0A1A2WAN6_MYCSC</name>
<feature type="transmembrane region" description="Helical" evidence="1">
    <location>
        <begin position="26"/>
        <end position="44"/>
    </location>
</feature>
<evidence type="ECO:0000313" key="3">
    <source>
        <dbReference type="Proteomes" id="UP000092207"/>
    </source>
</evidence>
<reference evidence="2 3" key="1">
    <citation type="submission" date="2016-06" db="EMBL/GenBank/DDBJ databases">
        <authorList>
            <person name="Kjaerup R.B."/>
            <person name="Dalgaard T.S."/>
            <person name="Juul-Madsen H.R."/>
        </authorList>
    </citation>
    <scope>NUCLEOTIDE SEQUENCE [LARGE SCALE GENOMIC DNA]</scope>
    <source>
        <strain evidence="2 3">E2838</strain>
    </source>
</reference>
<organism evidence="2 3">
    <name type="scientific">Mycobacterium scrofulaceum</name>
    <dbReference type="NCBI Taxonomy" id="1783"/>
    <lineage>
        <taxon>Bacteria</taxon>
        <taxon>Bacillati</taxon>
        <taxon>Actinomycetota</taxon>
        <taxon>Actinomycetes</taxon>
        <taxon>Mycobacteriales</taxon>
        <taxon>Mycobacteriaceae</taxon>
        <taxon>Mycobacterium</taxon>
    </lineage>
</organism>
<gene>
    <name evidence="2" type="ORF">A5679_07535</name>
</gene>
<evidence type="ECO:0000313" key="2">
    <source>
        <dbReference type="EMBL" id="OBI09961.1"/>
    </source>
</evidence>
<feature type="transmembrane region" description="Helical" evidence="1">
    <location>
        <begin position="146"/>
        <end position="167"/>
    </location>
</feature>
<proteinExistence type="predicted"/>
<feature type="transmembrane region" description="Helical" evidence="1">
    <location>
        <begin position="118"/>
        <end position="140"/>
    </location>
</feature>
<feature type="transmembrane region" description="Helical" evidence="1">
    <location>
        <begin position="90"/>
        <end position="106"/>
    </location>
</feature>
<keyword evidence="1" id="KW-0812">Transmembrane</keyword>
<comment type="caution">
    <text evidence="2">The sequence shown here is derived from an EMBL/GenBank/DDBJ whole genome shotgun (WGS) entry which is preliminary data.</text>
</comment>
<evidence type="ECO:0008006" key="4">
    <source>
        <dbReference type="Google" id="ProtNLM"/>
    </source>
</evidence>
<keyword evidence="1" id="KW-1133">Transmembrane helix</keyword>
<protein>
    <recommendedName>
        <fullName evidence="4">Integral membrane protein</fullName>
    </recommendedName>
</protein>